<accession>A0ABU1X6C0</accession>
<dbReference type="RefSeq" id="WP_310227620.1">
    <property type="nucleotide sequence ID" value="NZ_JAVDWV010000028.1"/>
</dbReference>
<name>A0ABU1X6C0_SPHXE</name>
<evidence type="ECO:0000313" key="1">
    <source>
        <dbReference type="EMBL" id="MDR7157091.1"/>
    </source>
</evidence>
<comment type="caution">
    <text evidence="1">The sequence shown here is derived from an EMBL/GenBank/DDBJ whole genome shotgun (WGS) entry which is preliminary data.</text>
</comment>
<proteinExistence type="predicted"/>
<gene>
    <name evidence="1" type="ORF">J2W40_003939</name>
</gene>
<protein>
    <submittedName>
        <fullName evidence="1">Uncharacterized protein</fullName>
    </submittedName>
</protein>
<organism evidence="1 2">
    <name type="scientific">Sphingobium xenophagum</name>
    <dbReference type="NCBI Taxonomy" id="121428"/>
    <lineage>
        <taxon>Bacteria</taxon>
        <taxon>Pseudomonadati</taxon>
        <taxon>Pseudomonadota</taxon>
        <taxon>Alphaproteobacteria</taxon>
        <taxon>Sphingomonadales</taxon>
        <taxon>Sphingomonadaceae</taxon>
        <taxon>Sphingobium</taxon>
    </lineage>
</organism>
<evidence type="ECO:0000313" key="2">
    <source>
        <dbReference type="Proteomes" id="UP001267638"/>
    </source>
</evidence>
<dbReference type="Proteomes" id="UP001267638">
    <property type="component" value="Unassembled WGS sequence"/>
</dbReference>
<sequence>MSAIEKPIMGSPADDSLMMIGCIRTVHGTRSYPVSFRDVHADSRFGMTVFERMGVGAGSTVLVTSGSSEYAHFWPYQIAVAELEGCVAIAENFIFDASRSEMFMRRLPIKVAFGISDAILNGLDSMNLDVVKAFTPTDAICARDGAADRLTALGFKPWRMVSFGPAYGFVSPKGETFYDDREWLLEEADGELLISARTARALPLVRMPTGVRGTVNEEHQFTLS</sequence>
<keyword evidence="2" id="KW-1185">Reference proteome</keyword>
<reference evidence="1 2" key="1">
    <citation type="submission" date="2023-07" db="EMBL/GenBank/DDBJ databases">
        <title>Sorghum-associated microbial communities from plants grown in Nebraska, USA.</title>
        <authorList>
            <person name="Schachtman D."/>
        </authorList>
    </citation>
    <scope>NUCLEOTIDE SEQUENCE [LARGE SCALE GENOMIC DNA]</scope>
    <source>
        <strain evidence="1 2">4256</strain>
    </source>
</reference>
<dbReference type="EMBL" id="JAVDWV010000028">
    <property type="protein sequence ID" value="MDR7157091.1"/>
    <property type="molecule type" value="Genomic_DNA"/>
</dbReference>